<evidence type="ECO:0000313" key="7">
    <source>
        <dbReference type="EMBL" id="ETW05216.1"/>
    </source>
</evidence>
<dbReference type="GO" id="GO:0015031">
    <property type="term" value="P:protein transport"/>
    <property type="evidence" value="ECO:0007669"/>
    <property type="project" value="UniProtKB-KW"/>
</dbReference>
<dbReference type="Pfam" id="PF16213">
    <property type="entry name" value="DCB"/>
    <property type="match status" value="1"/>
</dbReference>
<dbReference type="OrthoDB" id="294853at2759"/>
<sequence>MDFLRSIEEDLNLVEAETKKRLPAVKDAAEKGIEKIGQIRQLYAQMLRVEAAPGPGNPIFKSDAILRPFLLACNHATASQKLLIASFNSIQKLVSWDAITSEAVGNILRVLQIQAERNSHQDIQLKLLQTLLQLLTLAFNKGDEQMTNDDLISQAIWICLHLQSQSGNAITSNTAVMTLRQVVTMVFDNVTAHQTSKNANLDGAKTVGFLVFQDLCLMSREEAGVWLKRTTFSKILGIELLEAVLTSHAALFRNDVEFRSMLKQHAKHLIIANLSPSTSFPLLLRIMRLACTVLSHFSAILEDECNSIWLCLIEIVSTGTFAQTGSATTKASTPPFLHMQRRSQHELTSQLRSTHALSSSPNPSTSMSSHNLTASSSNVNYVTWHVLLAMEVIFKACGEPDVLPALSSYPSHLLLVLARTISAVVTTSPPCDYRPGHVDAAVPYRCGLEYLNEQEAPPMQPFYNVLRISLLCQYHLLTALFANEWKLNPLRVQYILCSVAPFVMNALHCTMRFCREAELVTVALKGYHLLTNVNAHTRAHVPLEGRPIGVLAIQALCVFSFPVPDTATRLVKCISGTGTHLTMEISDGWDAFAGDGTVDQCLLTWKEMHAMKTLFRTIHTMEQELNEIEWRTLLEGFEVIVGLSAHKQKTKGVSQRIGTGPTAVKVEDEDVEQQLVMLGQSVLEYFHNTSALQTPALLRILRAIRSICYEQLNQATPALVVAPSSADGAAAATNAPVVEDDLQQLLALWSPDQQMAWDVLTLPFAHHLKTYDTALGIGSGTTNSSFSPSFSLRMFVQLAKANVDTWTFVMDELVGFACLAALPPSSAPFQTYATDAVFQLAQVALTSMREALPQSRVAGYVLRVIQSDQMKERALVGLLDLLQTTGHLLTHDAWPLILQALATSAEYDARCQVVAFKSLRLIVDDLVVNMESSSRQTCISCVGTYATHANDVNISLTAVNELWTLADTIAKKASDDEVALWPTAFSELKRIALDSRPEVRNCAINTLFGTAITHGAQFRLVEWTIFLQGTVLPLAQQLTAAAAVAIPDPSAPAVVDMATSEALSTQPPPSVVVVLHHSRDSVAKQYDESRVLVLGGVSRVLQTNTASLLLHADWFVLVWKDLIEYISTSCSDRAMSKEVVLAGIQTLHTLLQIASTSSQDLSTAPLRAGVGMRVVNGVCTTPTSASGRAAPATTPPTTTKNQSNLLSRDPQLWTQAFDLLLRLADDRAVGTTAIENSAQEQDIASAMVTVFVSIYHQSRDTELHDVAKVHRILQVFGKAMHRFVLQTNNTPLVVTTNSLHARILNSYDECGYFDEAIHVDMVRQVVGFVRQASTSTTLVFVLRHALQSLAKVYENVSPVAQAATFDDVLAAIAPFFQTKHNVVPGAATASEKAAITMWKHALKVLLALIGFGLHTVPPSSASALLDVVEIVLRAPPQPVPVPAPDFDDAVALELSVLERLVLAMMVIQYNDARLTKRFVTLLDLAGGDDSRIASARIRHMTTLVGPTNLNRSLRNVCREQLNTVFVDAIEAFLGDPTGTHRTRVVVLLTSLHRSPQTVLEVFPSLCRCITCDDAEVRALIQQILLESNIAAVCLPLLQQPHAPTSGRRL</sequence>
<dbReference type="InterPro" id="IPR032817">
    <property type="entry name" value="Mon2_C"/>
</dbReference>
<gene>
    <name evidence="8" type="ORF">DYB32_002491</name>
    <name evidence="7" type="ORF">H310_04203</name>
</gene>
<evidence type="ECO:0000259" key="5">
    <source>
        <dbReference type="Pfam" id="PF16206"/>
    </source>
</evidence>
<dbReference type="InterPro" id="IPR016024">
    <property type="entry name" value="ARM-type_fold"/>
</dbReference>
<evidence type="ECO:0000256" key="3">
    <source>
        <dbReference type="SAM" id="MobiDB-lite"/>
    </source>
</evidence>
<keyword evidence="2" id="KW-0653">Protein transport</keyword>
<dbReference type="PANTHER" id="PTHR34199:SF4">
    <property type="entry name" value="ARM REPEAT SUPERFAMILY PROTEIN"/>
    <property type="match status" value="1"/>
</dbReference>
<evidence type="ECO:0000313" key="8">
    <source>
        <dbReference type="EMBL" id="RHY32516.1"/>
    </source>
</evidence>
<evidence type="ECO:0008006" key="10">
    <source>
        <dbReference type="Google" id="ProtNLM"/>
    </source>
</evidence>
<feature type="region of interest" description="Disordered" evidence="3">
    <location>
        <begin position="1183"/>
        <end position="1204"/>
    </location>
</feature>
<evidence type="ECO:0000259" key="6">
    <source>
        <dbReference type="Pfam" id="PF16213"/>
    </source>
</evidence>
<feature type="region of interest" description="Disordered" evidence="3">
    <location>
        <begin position="348"/>
        <end position="371"/>
    </location>
</feature>
<organism evidence="7">
    <name type="scientific">Aphanomyces invadans</name>
    <dbReference type="NCBI Taxonomy" id="157072"/>
    <lineage>
        <taxon>Eukaryota</taxon>
        <taxon>Sar</taxon>
        <taxon>Stramenopiles</taxon>
        <taxon>Oomycota</taxon>
        <taxon>Saprolegniomycetes</taxon>
        <taxon>Saprolegniales</taxon>
        <taxon>Verrucalvaceae</taxon>
        <taxon>Aphanomyces</taxon>
    </lineage>
</organism>
<dbReference type="Proteomes" id="UP000285060">
    <property type="component" value="Unassembled WGS sequence"/>
</dbReference>
<dbReference type="EMBL" id="KI913957">
    <property type="protein sequence ID" value="ETW05216.1"/>
    <property type="molecule type" value="Genomic_DNA"/>
</dbReference>
<keyword evidence="1" id="KW-0813">Transport</keyword>
<dbReference type="VEuPathDB" id="FungiDB:H310_04203"/>
<dbReference type="GeneID" id="20081253"/>
<dbReference type="STRING" id="157072.A0A024UFM7"/>
<dbReference type="SUPFAM" id="SSF48371">
    <property type="entry name" value="ARM repeat"/>
    <property type="match status" value="1"/>
</dbReference>
<evidence type="ECO:0000259" key="4">
    <source>
        <dbReference type="Pfam" id="PF12783"/>
    </source>
</evidence>
<dbReference type="InterPro" id="IPR032691">
    <property type="entry name" value="Mon2/Sec7/BIG1-like_HUS"/>
</dbReference>
<name>A0A024UFM7_9STRA</name>
<dbReference type="RefSeq" id="XP_008866654.1">
    <property type="nucleotide sequence ID" value="XM_008868432.1"/>
</dbReference>
<evidence type="ECO:0000313" key="9">
    <source>
        <dbReference type="Proteomes" id="UP000285060"/>
    </source>
</evidence>
<dbReference type="Pfam" id="PF12783">
    <property type="entry name" value="Sec7-like_HUS"/>
    <property type="match status" value="1"/>
</dbReference>
<protein>
    <recommendedName>
        <fullName evidence="10">Protein MON2 homolog</fullName>
    </recommendedName>
</protein>
<dbReference type="PANTHER" id="PTHR34199">
    <property type="entry name" value="NUMOD3 MOTIF FAMILY PROTEIN, EXPRESSED"/>
    <property type="match status" value="1"/>
</dbReference>
<accession>A0A024UFM7</accession>
<feature type="domain" description="Mon2 C-terminal" evidence="5">
    <location>
        <begin position="979"/>
        <end position="1215"/>
    </location>
</feature>
<feature type="compositionally biased region" description="Low complexity" evidence="3">
    <location>
        <begin position="358"/>
        <end position="369"/>
    </location>
</feature>
<dbReference type="eggNOG" id="KOG1848">
    <property type="taxonomic scope" value="Eukaryota"/>
</dbReference>
<dbReference type="Pfam" id="PF16206">
    <property type="entry name" value="Mon2_C"/>
    <property type="match status" value="1"/>
</dbReference>
<dbReference type="EMBL" id="QUSY01000131">
    <property type="protein sequence ID" value="RHY32516.1"/>
    <property type="molecule type" value="Genomic_DNA"/>
</dbReference>
<feature type="compositionally biased region" description="Polar residues" evidence="3">
    <location>
        <begin position="348"/>
        <end position="357"/>
    </location>
</feature>
<feature type="domain" description="Mon2/Sec7/BIG1-like HUS" evidence="4">
    <location>
        <begin position="209"/>
        <end position="317"/>
    </location>
</feature>
<evidence type="ECO:0000256" key="2">
    <source>
        <dbReference type="ARBA" id="ARBA00022927"/>
    </source>
</evidence>
<proteinExistence type="predicted"/>
<reference evidence="8 9" key="2">
    <citation type="submission" date="2018-08" db="EMBL/GenBank/DDBJ databases">
        <title>Aphanomyces genome sequencing and annotation.</title>
        <authorList>
            <person name="Minardi D."/>
            <person name="Oidtmann B."/>
            <person name="Van Der Giezen M."/>
            <person name="Studholme D.J."/>
        </authorList>
    </citation>
    <scope>NUCLEOTIDE SEQUENCE [LARGE SCALE GENOMIC DNA]</scope>
    <source>
        <strain evidence="8 9">NJM0002</strain>
    </source>
</reference>
<feature type="domain" description="Mon2/Sec7/BIG1-like dimerisation and cyclophilin-binding" evidence="6">
    <location>
        <begin position="3"/>
        <end position="192"/>
    </location>
</feature>
<reference evidence="7" key="1">
    <citation type="submission" date="2013-12" db="EMBL/GenBank/DDBJ databases">
        <title>The Genome Sequence of Aphanomyces invadans NJM9701.</title>
        <authorList>
            <consortium name="The Broad Institute Genomics Platform"/>
            <person name="Russ C."/>
            <person name="Tyler B."/>
            <person name="van West P."/>
            <person name="Dieguez-Uribeondo J."/>
            <person name="Young S.K."/>
            <person name="Zeng Q."/>
            <person name="Gargeya S."/>
            <person name="Fitzgerald M."/>
            <person name="Abouelleil A."/>
            <person name="Alvarado L."/>
            <person name="Chapman S.B."/>
            <person name="Gainer-Dewar J."/>
            <person name="Goldberg J."/>
            <person name="Griggs A."/>
            <person name="Gujja S."/>
            <person name="Hansen M."/>
            <person name="Howarth C."/>
            <person name="Imamovic A."/>
            <person name="Ireland A."/>
            <person name="Larimer J."/>
            <person name="McCowan C."/>
            <person name="Murphy C."/>
            <person name="Pearson M."/>
            <person name="Poon T.W."/>
            <person name="Priest M."/>
            <person name="Roberts A."/>
            <person name="Saif S."/>
            <person name="Shea T."/>
            <person name="Sykes S."/>
            <person name="Wortman J."/>
            <person name="Nusbaum C."/>
            <person name="Birren B."/>
        </authorList>
    </citation>
    <scope>NUCLEOTIDE SEQUENCE [LARGE SCALE GENOMIC DNA]</scope>
    <source>
        <strain evidence="7">NJM9701</strain>
    </source>
</reference>
<dbReference type="InterPro" id="IPR032629">
    <property type="entry name" value="DCB_dom"/>
</dbReference>
<feature type="compositionally biased region" description="Low complexity" evidence="3">
    <location>
        <begin position="1183"/>
        <end position="1199"/>
    </location>
</feature>
<evidence type="ECO:0000256" key="1">
    <source>
        <dbReference type="ARBA" id="ARBA00022448"/>
    </source>
</evidence>
<keyword evidence="9" id="KW-1185">Reference proteome</keyword>